<comment type="cofactor">
    <cofactor evidence="1">
        <name>Zn(2+)</name>
        <dbReference type="ChEBI" id="CHEBI:29105"/>
    </cofactor>
</comment>
<keyword evidence="4" id="KW-0645">Protease</keyword>
<dbReference type="FunFam" id="3.30.70.340:FF:000002">
    <property type="entry name" value="Carboxypeptidase A"/>
    <property type="match status" value="1"/>
</dbReference>
<dbReference type="PANTHER" id="PTHR11705:SF20">
    <property type="entry name" value="CARBOXYPEPTIDASE B"/>
    <property type="match status" value="1"/>
</dbReference>
<evidence type="ECO:0000256" key="14">
    <source>
        <dbReference type="ARBA" id="ARBA00039334"/>
    </source>
</evidence>
<evidence type="ECO:0000256" key="4">
    <source>
        <dbReference type="ARBA" id="ARBA00022670"/>
    </source>
</evidence>
<dbReference type="EMBL" id="BC099331">
    <property type="protein sequence ID" value="AAH99331.1"/>
    <property type="molecule type" value="mRNA"/>
</dbReference>
<dbReference type="GO" id="GO:0008270">
    <property type="term" value="F:zinc ion binding"/>
    <property type="evidence" value="ECO:0007669"/>
    <property type="project" value="InterPro"/>
</dbReference>
<dbReference type="Gene3D" id="3.40.630.10">
    <property type="entry name" value="Zn peptidases"/>
    <property type="match status" value="1"/>
</dbReference>
<reference evidence="18" key="1">
    <citation type="submission" date="2005-07" db="EMBL/GenBank/DDBJ databases">
        <authorList>
            <consortium name="NIH - Xenopus Gene Collection (XGC) project"/>
        </authorList>
    </citation>
    <scope>NUCLEOTIDE SEQUENCE [LARGE SCALE MRNA]</scope>
    <source>
        <tissue evidence="18">Whole</tissue>
    </source>
</reference>
<keyword evidence="8" id="KW-0862">Zinc</keyword>
<evidence type="ECO:0000256" key="12">
    <source>
        <dbReference type="ARBA" id="ARBA00037795"/>
    </source>
</evidence>
<dbReference type="MEROPS" id="M14.003"/>
<feature type="domain" description="Peptidase M14" evidence="17">
    <location>
        <begin position="115"/>
        <end position="409"/>
    </location>
</feature>
<dbReference type="InterPro" id="IPR036990">
    <property type="entry name" value="M14A-like_propep"/>
</dbReference>
<evidence type="ECO:0000256" key="2">
    <source>
        <dbReference type="ARBA" id="ARBA00005988"/>
    </source>
</evidence>
<dbReference type="SUPFAM" id="SSF53187">
    <property type="entry name" value="Zn-dependent exopeptidases"/>
    <property type="match status" value="1"/>
</dbReference>
<evidence type="ECO:0000256" key="6">
    <source>
        <dbReference type="ARBA" id="ARBA00022729"/>
    </source>
</evidence>
<evidence type="ECO:0000256" key="3">
    <source>
        <dbReference type="ARBA" id="ARBA00022645"/>
    </source>
</evidence>
<protein>
    <recommendedName>
        <fullName evidence="14">Carboxypeptidase B</fullName>
        <ecNumber evidence="13">3.4.17.2</ecNumber>
    </recommendedName>
</protein>
<dbReference type="PROSITE" id="PS00132">
    <property type="entry name" value="CARBOXYPEPT_ZN_1"/>
    <property type="match status" value="1"/>
</dbReference>
<evidence type="ECO:0000256" key="1">
    <source>
        <dbReference type="ARBA" id="ARBA00001947"/>
    </source>
</evidence>
<sequence>MWALLFLVSVTAVAAEPRSFHGAKVFRVTPQSPEHVELIRSLAISAQLDFWVPDSAASVEHGKRTDFRADGQVSYDVQAFIEQSGMPYEIMIDDVQVALENQQNSNIRTGHSYDKYNDLDTINAWSANIAAQNSGLVSRSQFGISYEGRPIYLLKVGRPGVDKKAVLIDCGFHAREWITPAFCQWFVKEAVNSYGSDAQFTDLLNNLDFYIIPVLNVDGYVYTWTNDRMWRKTRSATKNSKCFGTDPNRNFNAAWCTGGSTSNACAETYCGSTPESESETKALADFIRNNISSIKSYLSIHSYSQMLLFPYSYTNAKAKDNAELYAVSEGAVKQLESLYGTIYTYGPSASTIYIAAGCSDDWAYDVGVKYSFTFELRDTGKYGFILPESEIKETCEETMLAVKYIANHVMINAKKKKKKKKK</sequence>
<feature type="signal peptide" evidence="16">
    <location>
        <begin position="1"/>
        <end position="15"/>
    </location>
</feature>
<dbReference type="InterPro" id="IPR057247">
    <property type="entry name" value="CARBOXYPEPT_ZN_2"/>
</dbReference>
<keyword evidence="3" id="KW-0121">Carboxypeptidase</keyword>
<feature type="active site" description="Proton donor/acceptor" evidence="15">
    <location>
        <position position="375"/>
    </location>
</feature>
<evidence type="ECO:0000256" key="16">
    <source>
        <dbReference type="SAM" id="SignalP"/>
    </source>
</evidence>
<dbReference type="PANTHER" id="PTHR11705">
    <property type="entry name" value="PROTEASE FAMILY M14 CARBOXYPEPTIDASE A,B"/>
    <property type="match status" value="1"/>
</dbReference>
<comment type="similarity">
    <text evidence="2 15">Belongs to the peptidase M14 family.</text>
</comment>
<dbReference type="Gene3D" id="3.30.70.340">
    <property type="entry name" value="Metallocarboxypeptidase-like"/>
    <property type="match status" value="1"/>
</dbReference>
<evidence type="ECO:0000313" key="18">
    <source>
        <dbReference type="EMBL" id="AAH99331.1"/>
    </source>
</evidence>
<keyword evidence="7" id="KW-0378">Hydrolase</keyword>
<accession>Q4FZN5</accession>
<dbReference type="PRINTS" id="PR00765">
    <property type="entry name" value="CRBOXYPTASEA"/>
</dbReference>
<dbReference type="AlphaFoldDB" id="Q4FZN5"/>
<dbReference type="Pfam" id="PF00246">
    <property type="entry name" value="Peptidase_M14"/>
    <property type="match status" value="1"/>
</dbReference>
<evidence type="ECO:0000256" key="8">
    <source>
        <dbReference type="ARBA" id="ARBA00022833"/>
    </source>
</evidence>
<dbReference type="Pfam" id="PF02244">
    <property type="entry name" value="Propep_M14"/>
    <property type="match status" value="1"/>
</dbReference>
<dbReference type="InterPro" id="IPR057246">
    <property type="entry name" value="CARBOXYPEPT_ZN_1"/>
</dbReference>
<dbReference type="GO" id="GO:0004181">
    <property type="term" value="F:metallocarboxypeptidase activity"/>
    <property type="evidence" value="ECO:0007669"/>
    <property type="project" value="UniProtKB-EC"/>
</dbReference>
<feature type="non-terminal residue" evidence="18">
    <location>
        <position position="422"/>
    </location>
</feature>
<evidence type="ECO:0000256" key="13">
    <source>
        <dbReference type="ARBA" id="ARBA00039143"/>
    </source>
</evidence>
<evidence type="ECO:0000256" key="10">
    <source>
        <dbReference type="ARBA" id="ARBA00023157"/>
    </source>
</evidence>
<evidence type="ECO:0000256" key="5">
    <source>
        <dbReference type="ARBA" id="ARBA00022723"/>
    </source>
</evidence>
<dbReference type="EC" id="3.4.17.2" evidence="13"/>
<dbReference type="FunFam" id="3.40.630.10:FF:000001">
    <property type="entry name" value="Carboxypeptidase B"/>
    <property type="match status" value="1"/>
</dbReference>
<evidence type="ECO:0000259" key="17">
    <source>
        <dbReference type="PROSITE" id="PS52035"/>
    </source>
</evidence>
<dbReference type="GO" id="GO:0006508">
    <property type="term" value="P:proteolysis"/>
    <property type="evidence" value="ECO:0007669"/>
    <property type="project" value="UniProtKB-KW"/>
</dbReference>
<keyword evidence="5" id="KW-0479">Metal-binding</keyword>
<keyword evidence="9" id="KW-0482">Metalloprotease</keyword>
<evidence type="ECO:0000256" key="11">
    <source>
        <dbReference type="ARBA" id="ARBA00036114"/>
    </source>
</evidence>
<feature type="chain" id="PRO_5013379813" description="Carboxypeptidase B" evidence="16">
    <location>
        <begin position="16"/>
        <end position="422"/>
    </location>
</feature>
<evidence type="ECO:0000256" key="15">
    <source>
        <dbReference type="PROSITE-ProRule" id="PRU01379"/>
    </source>
</evidence>
<comment type="catalytic activity">
    <reaction evidence="11">
        <text>Preferential release of a C-terminal lysine or arginine amino acid.</text>
        <dbReference type="EC" id="3.4.17.2"/>
    </reaction>
</comment>
<dbReference type="PROSITE" id="PS00133">
    <property type="entry name" value="CARBOXYPEPT_ZN_2"/>
    <property type="match status" value="1"/>
</dbReference>
<organism evidence="18">
    <name type="scientific">Xenopus laevis</name>
    <name type="common">African clawed frog</name>
    <dbReference type="NCBI Taxonomy" id="8355"/>
    <lineage>
        <taxon>Eukaryota</taxon>
        <taxon>Metazoa</taxon>
        <taxon>Chordata</taxon>
        <taxon>Craniata</taxon>
        <taxon>Vertebrata</taxon>
        <taxon>Euteleostomi</taxon>
        <taxon>Amphibia</taxon>
        <taxon>Batrachia</taxon>
        <taxon>Anura</taxon>
        <taxon>Pipoidea</taxon>
        <taxon>Pipidae</taxon>
        <taxon>Xenopodinae</taxon>
        <taxon>Xenopus</taxon>
        <taxon>Xenopus</taxon>
    </lineage>
</organism>
<evidence type="ECO:0000256" key="9">
    <source>
        <dbReference type="ARBA" id="ARBA00023049"/>
    </source>
</evidence>
<keyword evidence="6 16" id="KW-0732">Signal</keyword>
<evidence type="ECO:0000256" key="7">
    <source>
        <dbReference type="ARBA" id="ARBA00022801"/>
    </source>
</evidence>
<dbReference type="GO" id="GO:0005615">
    <property type="term" value="C:extracellular space"/>
    <property type="evidence" value="ECO:0007669"/>
    <property type="project" value="TreeGrafter"/>
</dbReference>
<gene>
    <name evidence="18" type="primary">LOC733324</name>
</gene>
<dbReference type="InterPro" id="IPR000834">
    <property type="entry name" value="Peptidase_M14"/>
</dbReference>
<dbReference type="InterPro" id="IPR003146">
    <property type="entry name" value="M14A_act_pep"/>
</dbReference>
<dbReference type="SUPFAM" id="SSF54897">
    <property type="entry name" value="Protease propeptides/inhibitors"/>
    <property type="match status" value="1"/>
</dbReference>
<dbReference type="PROSITE" id="PS52035">
    <property type="entry name" value="PEPTIDASE_M14"/>
    <property type="match status" value="1"/>
</dbReference>
<proteinExistence type="evidence at transcript level"/>
<name>Q4FZN5_XENLA</name>
<dbReference type="SMART" id="SM00631">
    <property type="entry name" value="Zn_pept"/>
    <property type="match status" value="1"/>
</dbReference>
<keyword evidence="10" id="KW-1015">Disulfide bond</keyword>
<comment type="subcellular location">
    <subcellularLocation>
        <location evidence="12">Zymogen granule lumen</location>
    </subcellularLocation>
</comment>